<name>A0A0B7KBS5_BIOOC</name>
<sequence>MNPLSITASTLTVIQAVGVVTIGVGTFVHALRTIDSRLAGLDDELSDLQRNLKMIEDTLIGCKDIDLSLIDDAMWHQSKIAIGNCQATVNDLARVVEKIKEASKPGTIGWKVQAIFELKVHERDLSGFRDKVHQSNSALQTMLHIIVVSLSLRQNASQAQILNELNNLKQSINNTWNVSSKSTRDLRDPMSKDRPRHNITRDLRYLAAAAESFYVTASSTAGTLKSDDGKSVLNSVVDSEASGAGDLPCLRYQLLEQYLHNLHSGHPPSVSSYPSRTRTVDKRSFKSQFIVEGPTVLETANNDTNTEIKHRLHHPDSSTFDIQKEDGDDHYFEDVVLAGMRELAIESIKALDFDEAIRLIKEVVCDGFEAKTRNFDYFETFSQLILCYFFQGEWRLAEPLINLLSKSNERMPDPSHELIIYNFSHALSLCCLAEYSFERAFEYCKQALCGKRRLYKAGQTDRSDYEETLGLYATIYEVSGDCIRAEIFRRQLLAEFIYIHPENVVDFFQSHENLLTSIIGSDDIQTLTGALLTSAAELAATPTDATHGGVPAKKSNGNILRMKLTRYEVLERDTAKEAVVDTFRSPYEADDELSPTGTTTTHPQSPKGKSPIRRHLTRIFKSKSSRLDTLIDSPSTTKPSSRFRLFSHRGISLKKSRTQRRGHAEIAISDKMIVTDFSQPIAIGEMTKTGEVAEQDYGTSPAHAVQRISDHVHEIADSTSVDEFPNSVSGSHGTRGQQLEVSSHVESVDTARHGLRDTSLPAELADTSPPDQTMNILQVTKYEDNYEKLDKIIESNEDFDEWSMALDPALTSERPPATHSDVQTSHSPADKYDHGAKEPVGIESNLNKSREEHTRDFPSKLENYPAELWFGDRWAQALQNITSQLAIHLASINGNEDLNSLQYHNQALTKLFPSFKSLSNDPIMVNDIRVAMFTLRKKIKEVAQGQEDSGYESTHISRNKGTAAMDSTETKLKRWIRPCRPPVSRNTDYAQTQEKAQSLYPTAGYSLETVCSWRECPSNLLSSNEKLEIPSYHHFEDISDDTRKFAKVDASEAQVPDMGHPHSTSTAEMGIETSSARKDKASRIKEAHEYYGGPHLSSSPVRTHLDESVKILPRLRLPTSRHNKVTDLSLIYPPLCSNKRQGSLLKDEDDIYSATPIDIAKRHRPGATYTPTRHDIPYYME</sequence>
<feature type="region of interest" description="Disordered" evidence="2">
    <location>
        <begin position="1052"/>
        <end position="1075"/>
    </location>
</feature>
<dbReference type="InterPro" id="IPR031348">
    <property type="entry name" value="PigL_N"/>
</dbReference>
<evidence type="ECO:0000256" key="1">
    <source>
        <dbReference type="SAM" id="Coils"/>
    </source>
</evidence>
<evidence type="ECO:0000259" key="3">
    <source>
        <dbReference type="Pfam" id="PF17111"/>
    </source>
</evidence>
<proteinExistence type="predicted"/>
<accession>A0A0B7KBS5</accession>
<organism evidence="4">
    <name type="scientific">Bionectria ochroleuca</name>
    <name type="common">Gliocladium roseum</name>
    <dbReference type="NCBI Taxonomy" id="29856"/>
    <lineage>
        <taxon>Eukaryota</taxon>
        <taxon>Fungi</taxon>
        <taxon>Dikarya</taxon>
        <taxon>Ascomycota</taxon>
        <taxon>Pezizomycotina</taxon>
        <taxon>Sordariomycetes</taxon>
        <taxon>Hypocreomycetidae</taxon>
        <taxon>Hypocreales</taxon>
        <taxon>Bionectriaceae</taxon>
        <taxon>Clonostachys</taxon>
    </lineage>
</organism>
<reference evidence="4" key="1">
    <citation type="submission" date="2015-01" db="EMBL/GenBank/DDBJ databases">
        <authorList>
            <person name="Durling Mikael"/>
        </authorList>
    </citation>
    <scope>NUCLEOTIDE SEQUENCE</scope>
</reference>
<feature type="compositionally biased region" description="Polar residues" evidence="2">
    <location>
        <begin position="595"/>
        <end position="604"/>
    </location>
</feature>
<dbReference type="EMBL" id="CDPU01000027">
    <property type="protein sequence ID" value="CEO52176.1"/>
    <property type="molecule type" value="Genomic_DNA"/>
</dbReference>
<dbReference type="Pfam" id="PF17111">
    <property type="entry name" value="PigL_N"/>
    <property type="match status" value="1"/>
</dbReference>
<feature type="region of interest" description="Disordered" evidence="2">
    <location>
        <begin position="721"/>
        <end position="756"/>
    </location>
</feature>
<feature type="compositionally biased region" description="Basic and acidic residues" evidence="2">
    <location>
        <begin position="828"/>
        <end position="837"/>
    </location>
</feature>
<protein>
    <recommendedName>
        <fullName evidence="3">Azaphilone pigments biosynthesis cluster protein L N-terminal domain-containing protein</fullName>
    </recommendedName>
</protein>
<dbReference type="AlphaFoldDB" id="A0A0B7KBS5"/>
<feature type="domain" description="Azaphilone pigments biosynthesis cluster protein L N-terminal" evidence="3">
    <location>
        <begin position="1"/>
        <end position="170"/>
    </location>
</feature>
<feature type="compositionally biased region" description="Basic and acidic residues" evidence="2">
    <location>
        <begin position="746"/>
        <end position="756"/>
    </location>
</feature>
<gene>
    <name evidence="4" type="ORF">BN869_000008234_1</name>
</gene>
<dbReference type="Gene3D" id="1.25.40.10">
    <property type="entry name" value="Tetratricopeptide repeat domain"/>
    <property type="match status" value="1"/>
</dbReference>
<feature type="region of interest" description="Disordered" evidence="2">
    <location>
        <begin position="811"/>
        <end position="853"/>
    </location>
</feature>
<evidence type="ECO:0000256" key="2">
    <source>
        <dbReference type="SAM" id="MobiDB-lite"/>
    </source>
</evidence>
<feature type="coiled-coil region" evidence="1">
    <location>
        <begin position="31"/>
        <end position="58"/>
    </location>
</feature>
<feature type="compositionally biased region" description="Polar residues" evidence="2">
    <location>
        <begin position="721"/>
        <end position="745"/>
    </location>
</feature>
<evidence type="ECO:0000313" key="4">
    <source>
        <dbReference type="EMBL" id="CEO52176.1"/>
    </source>
</evidence>
<keyword evidence="1" id="KW-0175">Coiled coil</keyword>
<feature type="region of interest" description="Disordered" evidence="2">
    <location>
        <begin position="586"/>
        <end position="612"/>
    </location>
</feature>
<dbReference type="InterPro" id="IPR011990">
    <property type="entry name" value="TPR-like_helical_dom_sf"/>
</dbReference>